<name>A0A8K0WRE2_9HYPO</name>
<feature type="signal peptide" evidence="1">
    <location>
        <begin position="1"/>
        <end position="17"/>
    </location>
</feature>
<keyword evidence="3" id="KW-1185">Reference proteome</keyword>
<evidence type="ECO:0000256" key="1">
    <source>
        <dbReference type="SAM" id="SignalP"/>
    </source>
</evidence>
<evidence type="ECO:0000313" key="3">
    <source>
        <dbReference type="Proteomes" id="UP000813444"/>
    </source>
</evidence>
<dbReference type="Proteomes" id="UP000813444">
    <property type="component" value="Unassembled WGS sequence"/>
</dbReference>
<proteinExistence type="predicted"/>
<dbReference type="AlphaFoldDB" id="A0A8K0WRE2"/>
<organism evidence="2 3">
    <name type="scientific">Stachybotrys elegans</name>
    <dbReference type="NCBI Taxonomy" id="80388"/>
    <lineage>
        <taxon>Eukaryota</taxon>
        <taxon>Fungi</taxon>
        <taxon>Dikarya</taxon>
        <taxon>Ascomycota</taxon>
        <taxon>Pezizomycotina</taxon>
        <taxon>Sordariomycetes</taxon>
        <taxon>Hypocreomycetidae</taxon>
        <taxon>Hypocreales</taxon>
        <taxon>Stachybotryaceae</taxon>
        <taxon>Stachybotrys</taxon>
    </lineage>
</organism>
<gene>
    <name evidence="2" type="ORF">B0I35DRAFT_409681</name>
</gene>
<accession>A0A8K0WRE2</accession>
<dbReference type="OrthoDB" id="2507450at2759"/>
<keyword evidence="1" id="KW-0732">Signal</keyword>
<dbReference type="EMBL" id="JAGPNK010000008">
    <property type="protein sequence ID" value="KAH7316488.1"/>
    <property type="molecule type" value="Genomic_DNA"/>
</dbReference>
<protein>
    <submittedName>
        <fullName evidence="2">Uncharacterized protein</fullName>
    </submittedName>
</protein>
<comment type="caution">
    <text evidence="2">The sequence shown here is derived from an EMBL/GenBank/DDBJ whole genome shotgun (WGS) entry which is preliminary data.</text>
</comment>
<feature type="chain" id="PRO_5035435868" evidence="1">
    <location>
        <begin position="18"/>
        <end position="142"/>
    </location>
</feature>
<evidence type="ECO:0000313" key="2">
    <source>
        <dbReference type="EMBL" id="KAH7316488.1"/>
    </source>
</evidence>
<sequence>MARSWSLLVLLISSVLATDMAAELSGSWKMGLRPRQSGTNLQPFTGALGGVTASAITNSGNTDRPFEVDGDTFPDFPTAANRACDNQKNACAELANNGGGNFEVGQCDEQSNQCKAAISTATETTFNVLVSQDADFDYFCDL</sequence>
<reference evidence="2" key="1">
    <citation type="journal article" date="2021" name="Nat. Commun.">
        <title>Genetic determinants of endophytism in the Arabidopsis root mycobiome.</title>
        <authorList>
            <person name="Mesny F."/>
            <person name="Miyauchi S."/>
            <person name="Thiergart T."/>
            <person name="Pickel B."/>
            <person name="Atanasova L."/>
            <person name="Karlsson M."/>
            <person name="Huettel B."/>
            <person name="Barry K.W."/>
            <person name="Haridas S."/>
            <person name="Chen C."/>
            <person name="Bauer D."/>
            <person name="Andreopoulos W."/>
            <person name="Pangilinan J."/>
            <person name="LaButti K."/>
            <person name="Riley R."/>
            <person name="Lipzen A."/>
            <person name="Clum A."/>
            <person name="Drula E."/>
            <person name="Henrissat B."/>
            <person name="Kohler A."/>
            <person name="Grigoriev I.V."/>
            <person name="Martin F.M."/>
            <person name="Hacquard S."/>
        </authorList>
    </citation>
    <scope>NUCLEOTIDE SEQUENCE</scope>
    <source>
        <strain evidence="2">MPI-CAGE-CH-0235</strain>
    </source>
</reference>